<dbReference type="InterPro" id="IPR032466">
    <property type="entry name" value="Metal_Hydrolase"/>
</dbReference>
<comment type="subcellular location">
    <subcellularLocation>
        <location evidence="1">Cytoplasm</location>
    </subcellularLocation>
</comment>
<reference evidence="3 4" key="1">
    <citation type="submission" date="2021-03" db="EMBL/GenBank/DDBJ databases">
        <title>Genomic Encyclopedia of Type Strains, Phase IV (KMG-IV): sequencing the most valuable type-strain genomes for metagenomic binning, comparative biology and taxonomic classification.</title>
        <authorList>
            <person name="Goeker M."/>
        </authorList>
    </citation>
    <scope>NUCLEOTIDE SEQUENCE [LARGE SCALE GENOMIC DNA]</scope>
    <source>
        <strain evidence="3 4">DSM 27563</strain>
    </source>
</reference>
<comment type="caution">
    <text evidence="3">The sequence shown here is derived from an EMBL/GenBank/DDBJ whole genome shotgun (WGS) entry which is preliminary data.</text>
</comment>
<dbReference type="EC" id="3.4.19.-" evidence="1"/>
<dbReference type="NCBIfam" id="TIGR01975">
    <property type="entry name" value="isoAsp_dipep"/>
    <property type="match status" value="1"/>
</dbReference>
<comment type="PTM">
    <text evidence="1">Carboxylation allows a single lysine to coordinate two zinc ions.</text>
</comment>
<name>A0ABS4KCI2_9FIRM</name>
<protein>
    <recommendedName>
        <fullName evidence="1">Isoaspartyl dipeptidase</fullName>
        <ecNumber evidence="1">3.4.19.-</ecNumber>
    </recommendedName>
</protein>
<keyword evidence="1" id="KW-0479">Metal-binding</keyword>
<dbReference type="Gene3D" id="3.20.20.140">
    <property type="entry name" value="Metal-dependent hydrolases"/>
    <property type="match status" value="1"/>
</dbReference>
<feature type="domain" description="Amidohydrolase-related" evidence="2">
    <location>
        <begin position="50"/>
        <end position="366"/>
    </location>
</feature>
<keyword evidence="4" id="KW-1185">Reference proteome</keyword>
<comment type="function">
    <text evidence="1">Catalyzes the hydrolytic cleavage of a subset of L-isoaspartyl (L-beta-aspartyl) dipeptides. Used to degrade proteins damaged by L-isoaspartyl residues formation.</text>
</comment>
<dbReference type="Pfam" id="PF01979">
    <property type="entry name" value="Amidohydro_1"/>
    <property type="match status" value="1"/>
</dbReference>
<evidence type="ECO:0000256" key="1">
    <source>
        <dbReference type="PIRNR" id="PIRNR001238"/>
    </source>
</evidence>
<dbReference type="PANTHER" id="PTHR11647">
    <property type="entry name" value="HYDRANTOINASE/DIHYDROPYRIMIDINASE FAMILY MEMBER"/>
    <property type="match status" value="1"/>
</dbReference>
<gene>
    <name evidence="3" type="ORF">J2Z71_001008</name>
</gene>
<keyword evidence="1" id="KW-0862">Zinc</keyword>
<evidence type="ECO:0000313" key="3">
    <source>
        <dbReference type="EMBL" id="MBP2025475.1"/>
    </source>
</evidence>
<keyword evidence="1 3" id="KW-0378">Hydrolase</keyword>
<sequence>MILLKNIEVFSPKYIGIKDVLISGNKIEKINDQIEDNILFETIDCTNKKLVPGFIDNHVHIIGGGGEGSFRSRAPEIYLSELIYGGITTVCGLLGTDSETRSIENLVAKTYSLREEGISAYCFTGSYGYPSITLTNSLKKDITFIDPIIGTKIAINDHRSASITNSELARLSSDTRVSAMISGKSGVVIAHMGDGKRNLKQIREVIENSDIPITTIHPTHVNRKKELLKESYEYAKIGGYIDISAGYIDDDTETSVLSAINNSIRKNIPQNRITISSDGQGSWSNYDSDGNLINMGVASVDILFKEFKNLIDNDYSIEDALIYFTSNVADSFNFKNKGYIKEDKDADLIILDNDNNIDSVITLGKFMLKEKELIRKGTYEI</sequence>
<dbReference type="EMBL" id="JAGGLJ010000008">
    <property type="protein sequence ID" value="MBP2025475.1"/>
    <property type="molecule type" value="Genomic_DNA"/>
</dbReference>
<comment type="cofactor">
    <cofactor evidence="1">
        <name>Zn(2+)</name>
        <dbReference type="ChEBI" id="CHEBI:29105"/>
    </cofactor>
    <text evidence="1">Binds 2 Zn(2+) ions per subunit.</text>
</comment>
<dbReference type="SUPFAM" id="SSF51556">
    <property type="entry name" value="Metallo-dependent hydrolases"/>
    <property type="match status" value="1"/>
</dbReference>
<dbReference type="InterPro" id="IPR050378">
    <property type="entry name" value="Metallo-dep_Hydrolases_sf"/>
</dbReference>
<keyword evidence="1" id="KW-0645">Protease</keyword>
<dbReference type="InterPro" id="IPR011059">
    <property type="entry name" value="Metal-dep_hydrolase_composite"/>
</dbReference>
<evidence type="ECO:0000313" key="4">
    <source>
        <dbReference type="Proteomes" id="UP001519306"/>
    </source>
</evidence>
<dbReference type="SUPFAM" id="SSF51338">
    <property type="entry name" value="Composite domain of metallo-dependent hydrolases"/>
    <property type="match status" value="1"/>
</dbReference>
<proteinExistence type="inferred from homology"/>
<evidence type="ECO:0000259" key="2">
    <source>
        <dbReference type="Pfam" id="PF01979"/>
    </source>
</evidence>
<keyword evidence="1" id="KW-0482">Metalloprotease</keyword>
<dbReference type="InterPro" id="IPR006680">
    <property type="entry name" value="Amidohydro-rel"/>
</dbReference>
<dbReference type="PANTHER" id="PTHR11647:SF1">
    <property type="entry name" value="COLLAPSIN RESPONSE MEDIATOR PROTEIN"/>
    <property type="match status" value="1"/>
</dbReference>
<organism evidence="3 4">
    <name type="scientific">Peptoniphilus stercorisuis</name>
    <dbReference type="NCBI Taxonomy" id="1436965"/>
    <lineage>
        <taxon>Bacteria</taxon>
        <taxon>Bacillati</taxon>
        <taxon>Bacillota</taxon>
        <taxon>Tissierellia</taxon>
        <taxon>Tissierellales</taxon>
        <taxon>Peptoniphilaceae</taxon>
        <taxon>Peptoniphilus</taxon>
    </lineage>
</organism>
<dbReference type="Proteomes" id="UP001519306">
    <property type="component" value="Unassembled WGS sequence"/>
</dbReference>
<dbReference type="Gene3D" id="2.30.40.10">
    <property type="entry name" value="Urease, subunit C, domain 1"/>
    <property type="match status" value="1"/>
</dbReference>
<dbReference type="GO" id="GO:0016787">
    <property type="term" value="F:hydrolase activity"/>
    <property type="evidence" value="ECO:0007669"/>
    <property type="project" value="UniProtKB-KW"/>
</dbReference>
<dbReference type="PIRSF" id="PIRSF001238">
    <property type="entry name" value="IadA"/>
    <property type="match status" value="1"/>
</dbReference>
<dbReference type="RefSeq" id="WP_210060768.1">
    <property type="nucleotide sequence ID" value="NZ_JAGGLJ010000008.1"/>
</dbReference>
<comment type="similarity">
    <text evidence="1">Belongs to the peptidase M38 family.</text>
</comment>
<dbReference type="InterPro" id="IPR010229">
    <property type="entry name" value="Pept_M38_dipep"/>
</dbReference>
<accession>A0ABS4KCI2</accession>